<gene>
    <name evidence="1" type="ORF">IWW38_002260</name>
</gene>
<evidence type="ECO:0000313" key="1">
    <source>
        <dbReference type="EMBL" id="KAJ2895591.1"/>
    </source>
</evidence>
<proteinExistence type="predicted"/>
<dbReference type="EMBL" id="JANBVB010000274">
    <property type="protein sequence ID" value="KAJ2895591.1"/>
    <property type="molecule type" value="Genomic_DNA"/>
</dbReference>
<reference evidence="1" key="1">
    <citation type="submission" date="2022-07" db="EMBL/GenBank/DDBJ databases">
        <title>Phylogenomic reconstructions and comparative analyses of Kickxellomycotina fungi.</title>
        <authorList>
            <person name="Reynolds N.K."/>
            <person name="Stajich J.E."/>
            <person name="Barry K."/>
            <person name="Grigoriev I.V."/>
            <person name="Crous P."/>
            <person name="Smith M.E."/>
        </authorList>
    </citation>
    <scope>NUCLEOTIDE SEQUENCE</scope>
    <source>
        <strain evidence="1">CBS 190363</strain>
    </source>
</reference>
<protein>
    <submittedName>
        <fullName evidence="1">Uncharacterized protein</fullName>
    </submittedName>
</protein>
<comment type="caution">
    <text evidence="1">The sequence shown here is derived from an EMBL/GenBank/DDBJ whole genome shotgun (WGS) entry which is preliminary data.</text>
</comment>
<evidence type="ECO:0000313" key="2">
    <source>
        <dbReference type="Proteomes" id="UP001139981"/>
    </source>
</evidence>
<name>A0ACC1M5Q1_9FUNG</name>
<dbReference type="Proteomes" id="UP001139981">
    <property type="component" value="Unassembled WGS sequence"/>
</dbReference>
<accession>A0ACC1M5Q1</accession>
<keyword evidence="2" id="KW-1185">Reference proteome</keyword>
<sequence>MISRHNSMPPGTSGTGGGKPSPYPAKARPHDREAASAGIGGPPKRRESMSGMGNNLRSHHPAGLGRSVAKSSTSAYNSPPQPQSLPREDPRRPVYRRGSLGTAAAATADATQRAAGPTVFPTNRGYAAQEMTPSPLSPSSSQGSSLLASLQSPSPGQAAQNPLIVRIVHRAHSVSTNRRGQPQNSASPKSATGMDIGSPTTGDIRDIVGSPSRPSVIYAFAEKRSGIGGSASGKQVMQERPGLGGKYGKDWMADRPSGIGSSAPQDSHPESGLSKVLKSLSFGRKGEGRQ</sequence>
<organism evidence="1 2">
    <name type="scientific">Coemansia aciculifera</name>
    <dbReference type="NCBI Taxonomy" id="417176"/>
    <lineage>
        <taxon>Eukaryota</taxon>
        <taxon>Fungi</taxon>
        <taxon>Fungi incertae sedis</taxon>
        <taxon>Zoopagomycota</taxon>
        <taxon>Kickxellomycotina</taxon>
        <taxon>Kickxellomycetes</taxon>
        <taxon>Kickxellales</taxon>
        <taxon>Kickxellaceae</taxon>
        <taxon>Coemansia</taxon>
    </lineage>
</organism>